<feature type="region of interest" description="Disordered" evidence="1">
    <location>
        <begin position="84"/>
        <end position="107"/>
    </location>
</feature>
<keyword evidence="3" id="KW-1185">Reference proteome</keyword>
<sequence length="175" mass="19003">MAKTHVFRVTPVGRCWATFLESAWRRRVTGSSDETAVMRASPPSPSSLRVALRKPTLRRNRVLVRQTDGKKELAKVRINRGCLGPVTDSRPSARSGEGRGGRGHQEVVGGAQGVADVIFLGLRDRWDDDGDAIADPGINKSGGLPKGIPQSKGLGEPKRDGLTIRICNAKWIWKG</sequence>
<dbReference type="Proteomes" id="UP000269721">
    <property type="component" value="Unassembled WGS sequence"/>
</dbReference>
<evidence type="ECO:0000313" key="2">
    <source>
        <dbReference type="EMBL" id="RKO83773.1"/>
    </source>
</evidence>
<protein>
    <submittedName>
        <fullName evidence="2">Uncharacterized protein</fullName>
    </submittedName>
</protein>
<organism evidence="2 3">
    <name type="scientific">Blyttiomyces helicus</name>
    <dbReference type="NCBI Taxonomy" id="388810"/>
    <lineage>
        <taxon>Eukaryota</taxon>
        <taxon>Fungi</taxon>
        <taxon>Fungi incertae sedis</taxon>
        <taxon>Chytridiomycota</taxon>
        <taxon>Chytridiomycota incertae sedis</taxon>
        <taxon>Chytridiomycetes</taxon>
        <taxon>Chytridiomycetes incertae sedis</taxon>
        <taxon>Blyttiomyces</taxon>
    </lineage>
</organism>
<gene>
    <name evidence="2" type="ORF">BDK51DRAFT_34453</name>
</gene>
<evidence type="ECO:0000313" key="3">
    <source>
        <dbReference type="Proteomes" id="UP000269721"/>
    </source>
</evidence>
<proteinExistence type="predicted"/>
<name>A0A4P9VYE2_9FUNG</name>
<accession>A0A4P9VYE2</accession>
<feature type="region of interest" description="Disordered" evidence="1">
    <location>
        <begin position="131"/>
        <end position="159"/>
    </location>
</feature>
<feature type="compositionally biased region" description="Basic and acidic residues" evidence="1">
    <location>
        <begin position="96"/>
        <end position="105"/>
    </location>
</feature>
<dbReference type="EMBL" id="ML000860">
    <property type="protein sequence ID" value="RKO83773.1"/>
    <property type="molecule type" value="Genomic_DNA"/>
</dbReference>
<evidence type="ECO:0000256" key="1">
    <source>
        <dbReference type="SAM" id="MobiDB-lite"/>
    </source>
</evidence>
<dbReference type="AlphaFoldDB" id="A0A4P9VYE2"/>
<reference evidence="3" key="1">
    <citation type="journal article" date="2018" name="Nat. Microbiol.">
        <title>Leveraging single-cell genomics to expand the fungal tree of life.</title>
        <authorList>
            <person name="Ahrendt S.R."/>
            <person name="Quandt C.A."/>
            <person name="Ciobanu D."/>
            <person name="Clum A."/>
            <person name="Salamov A."/>
            <person name="Andreopoulos B."/>
            <person name="Cheng J.F."/>
            <person name="Woyke T."/>
            <person name="Pelin A."/>
            <person name="Henrissat B."/>
            <person name="Reynolds N.K."/>
            <person name="Benny G.L."/>
            <person name="Smith M.E."/>
            <person name="James T.Y."/>
            <person name="Grigoriev I.V."/>
        </authorList>
    </citation>
    <scope>NUCLEOTIDE SEQUENCE [LARGE SCALE GENOMIC DNA]</scope>
</reference>